<evidence type="ECO:0000256" key="1">
    <source>
        <dbReference type="ARBA" id="ARBA00004141"/>
    </source>
</evidence>
<feature type="transmembrane region" description="Helical" evidence="11">
    <location>
        <begin position="265"/>
        <end position="286"/>
    </location>
</feature>
<dbReference type="PROSITE" id="PS50929">
    <property type="entry name" value="ABC_TM1F"/>
    <property type="match status" value="1"/>
</dbReference>
<evidence type="ECO:0000256" key="10">
    <source>
        <dbReference type="ARBA" id="ARBA00034018"/>
    </source>
</evidence>
<dbReference type="GO" id="GO:0016020">
    <property type="term" value="C:membrane"/>
    <property type="evidence" value="ECO:0007669"/>
    <property type="project" value="UniProtKB-SubCell"/>
</dbReference>
<evidence type="ECO:0000259" key="12">
    <source>
        <dbReference type="PROSITE" id="PS50893"/>
    </source>
</evidence>
<evidence type="ECO:0000256" key="11">
    <source>
        <dbReference type="SAM" id="Phobius"/>
    </source>
</evidence>
<dbReference type="InterPro" id="IPR027417">
    <property type="entry name" value="P-loop_NTPase"/>
</dbReference>
<comment type="catalytic activity">
    <reaction evidence="10">
        <text>ATP + H2O + xenobioticSide 1 = ADP + phosphate + xenobioticSide 2.</text>
        <dbReference type="EC" id="7.6.2.2"/>
    </reaction>
</comment>
<dbReference type="AlphaFoldDB" id="A0A438E6E5"/>
<feature type="domain" description="ABC transmembrane type-1" evidence="13">
    <location>
        <begin position="217"/>
        <end position="388"/>
    </location>
</feature>
<evidence type="ECO:0000256" key="5">
    <source>
        <dbReference type="ARBA" id="ARBA00022692"/>
    </source>
</evidence>
<dbReference type="Pfam" id="PF00664">
    <property type="entry name" value="ABC_membrane"/>
    <property type="match status" value="1"/>
</dbReference>
<dbReference type="PANTHER" id="PTHR24223:SF263">
    <property type="entry name" value="ABC-TYPE XENOBIOTIC TRANSPORTER"/>
    <property type="match status" value="1"/>
</dbReference>
<sequence length="720" mass="80320">MGKVRVYGKIAYVSQTAWIPTGTIQENILFGSAMDPYRYREAIEKCALKQRVQLARALYQDADVYLLDDPFSAVDAHTATNLFNEYVMGALSMKTVILVTHQVDFLPAFDLVLGDPASCYYDQLMHSSQEFQDLVNAHNAMVGSERQPEHDSTLKSKIRKGEIQKIYTEKQLRETSGEQLIKKEEREMGDTGLKPYLQYLQYSKGFLYFFLSTLSHVIFVVGQLVQNYWLAANVQNFSVSQLKLIAVYTGIGLSLSFFSSLRSFFVVLLGLGASQSIFSTLLSSFFRAPMSFYDSTPLGRILSRVSSDLSVVDLDVAFKFSFSVGAAINTYASFGVLAILAWELVFVILPTIYLSILIQRYYLATGKELMRINGTTKSFVASHLAESIAVILVIDNHLWNYCLTSIFVVNVLMAGFIGMALSLWSFNECIPCVFVQNQCHLANMIVSVERLEQYTNIPSEAPEVIESNRPPVSWPAIGEVEIYDLKVRYRLNAPLVLQGISCKFGGGQKIGIVGRTGSGKTTLISALFRLVEPTEGQIIIDGINISTIGLHDLRSRLGIIPQEPTLFSGSIRCNLDPLSLHTDEEIWEVLEKMSTSRAVQEKKEGLDSLGMKHHTHRDNYSCLGRALLKRSRILVLDEATASIDNATDSILQKTIRTEFADCTVITVAHRIPTVMDCTMVLAISDGKLVEYDEPMKLIKEGGIAVWAACQGVLVSLFKWQ</sequence>
<keyword evidence="5 11" id="KW-0812">Transmembrane</keyword>
<dbReference type="InterPro" id="IPR050173">
    <property type="entry name" value="ABC_transporter_C-like"/>
</dbReference>
<dbReference type="FunFam" id="3.40.50.300:FF:000163">
    <property type="entry name" value="Multidrug resistance-associated protein member 4"/>
    <property type="match status" value="1"/>
</dbReference>
<feature type="transmembrane region" description="Helical" evidence="11">
    <location>
        <begin position="405"/>
        <end position="426"/>
    </location>
</feature>
<feature type="transmembrane region" description="Helical" evidence="11">
    <location>
        <begin position="237"/>
        <end position="258"/>
    </location>
</feature>
<dbReference type="InterPro" id="IPR003439">
    <property type="entry name" value="ABC_transporter-like_ATP-bd"/>
</dbReference>
<dbReference type="Gene3D" id="1.20.1560.10">
    <property type="entry name" value="ABC transporter type 1, transmembrane domain"/>
    <property type="match status" value="1"/>
</dbReference>
<gene>
    <name evidence="14" type="primary">ABCC10_1</name>
    <name evidence="14" type="ORF">CK203_089718</name>
</gene>
<dbReference type="InterPro" id="IPR003593">
    <property type="entry name" value="AAA+_ATPase"/>
</dbReference>
<comment type="caution">
    <text evidence="14">The sequence shown here is derived from an EMBL/GenBank/DDBJ whole genome shotgun (WGS) entry which is preliminary data.</text>
</comment>
<keyword evidence="6" id="KW-0547">Nucleotide-binding</keyword>
<keyword evidence="8 11" id="KW-1133">Transmembrane helix</keyword>
<evidence type="ECO:0000256" key="9">
    <source>
        <dbReference type="ARBA" id="ARBA00023136"/>
    </source>
</evidence>
<evidence type="ECO:0000256" key="3">
    <source>
        <dbReference type="ARBA" id="ARBA00012191"/>
    </source>
</evidence>
<dbReference type="Pfam" id="PF00005">
    <property type="entry name" value="ABC_tran"/>
    <property type="match status" value="1"/>
</dbReference>
<dbReference type="SUPFAM" id="SSF90123">
    <property type="entry name" value="ABC transporter transmembrane region"/>
    <property type="match status" value="1"/>
</dbReference>
<accession>A0A438E6E5</accession>
<dbReference type="CDD" id="cd03244">
    <property type="entry name" value="ABCC_MRP_domain2"/>
    <property type="match status" value="1"/>
</dbReference>
<evidence type="ECO:0000256" key="7">
    <source>
        <dbReference type="ARBA" id="ARBA00022840"/>
    </source>
</evidence>
<protein>
    <recommendedName>
        <fullName evidence="3">ABC-type xenobiotic transporter</fullName>
        <ecNumber evidence="3">7.6.2.2</ecNumber>
    </recommendedName>
</protein>
<feature type="transmembrane region" description="Helical" evidence="11">
    <location>
        <begin position="206"/>
        <end position="225"/>
    </location>
</feature>
<proteinExistence type="inferred from homology"/>
<dbReference type="EC" id="7.6.2.2" evidence="3"/>
<dbReference type="Proteomes" id="UP000288805">
    <property type="component" value="Unassembled WGS sequence"/>
</dbReference>
<feature type="transmembrane region" description="Helical" evidence="11">
    <location>
        <begin position="331"/>
        <end position="358"/>
    </location>
</feature>
<dbReference type="SMART" id="SM00382">
    <property type="entry name" value="AAA"/>
    <property type="match status" value="1"/>
</dbReference>
<reference evidence="14 15" key="1">
    <citation type="journal article" date="2018" name="PLoS Genet.">
        <title>Population sequencing reveals clonal diversity and ancestral inbreeding in the grapevine cultivar Chardonnay.</title>
        <authorList>
            <person name="Roach M.J."/>
            <person name="Johnson D.L."/>
            <person name="Bohlmann J."/>
            <person name="van Vuuren H.J."/>
            <person name="Jones S.J."/>
            <person name="Pretorius I.S."/>
            <person name="Schmidt S.A."/>
            <person name="Borneman A.R."/>
        </authorList>
    </citation>
    <scope>NUCLEOTIDE SEQUENCE [LARGE SCALE GENOMIC DNA]</scope>
    <source>
        <strain evidence="15">cv. Chardonnay</strain>
        <tissue evidence="14">Leaf</tissue>
    </source>
</reference>
<keyword evidence="9 11" id="KW-0472">Membrane</keyword>
<comment type="subcellular location">
    <subcellularLocation>
        <location evidence="1">Membrane</location>
        <topology evidence="1">Multi-pass membrane protein</topology>
    </subcellularLocation>
</comment>
<dbReference type="PROSITE" id="PS50893">
    <property type="entry name" value="ABC_TRANSPORTER_2"/>
    <property type="match status" value="1"/>
</dbReference>
<dbReference type="EMBL" id="QGNW01001384">
    <property type="protein sequence ID" value="RVW43222.1"/>
    <property type="molecule type" value="Genomic_DNA"/>
</dbReference>
<dbReference type="GO" id="GO:0016887">
    <property type="term" value="F:ATP hydrolysis activity"/>
    <property type="evidence" value="ECO:0007669"/>
    <property type="project" value="InterPro"/>
</dbReference>
<evidence type="ECO:0000256" key="6">
    <source>
        <dbReference type="ARBA" id="ARBA00022741"/>
    </source>
</evidence>
<keyword evidence="7" id="KW-0067">ATP-binding</keyword>
<keyword evidence="4" id="KW-0813">Transport</keyword>
<evidence type="ECO:0000313" key="15">
    <source>
        <dbReference type="Proteomes" id="UP000288805"/>
    </source>
</evidence>
<feature type="domain" description="ABC transporter" evidence="12">
    <location>
        <begin position="480"/>
        <end position="710"/>
    </location>
</feature>
<evidence type="ECO:0000256" key="4">
    <source>
        <dbReference type="ARBA" id="ARBA00022448"/>
    </source>
</evidence>
<dbReference type="Gene3D" id="3.40.50.300">
    <property type="entry name" value="P-loop containing nucleotide triphosphate hydrolases"/>
    <property type="match status" value="3"/>
</dbReference>
<evidence type="ECO:0000313" key="14">
    <source>
        <dbReference type="EMBL" id="RVW43222.1"/>
    </source>
</evidence>
<comment type="similarity">
    <text evidence="2">Belongs to the ABC transporter superfamily. ABCC family. Conjugate transporter (TC 3.A.1.208) subfamily.</text>
</comment>
<dbReference type="InterPro" id="IPR036640">
    <property type="entry name" value="ABC1_TM_sf"/>
</dbReference>
<evidence type="ECO:0000256" key="2">
    <source>
        <dbReference type="ARBA" id="ARBA00009726"/>
    </source>
</evidence>
<organism evidence="14 15">
    <name type="scientific">Vitis vinifera</name>
    <name type="common">Grape</name>
    <dbReference type="NCBI Taxonomy" id="29760"/>
    <lineage>
        <taxon>Eukaryota</taxon>
        <taxon>Viridiplantae</taxon>
        <taxon>Streptophyta</taxon>
        <taxon>Embryophyta</taxon>
        <taxon>Tracheophyta</taxon>
        <taxon>Spermatophyta</taxon>
        <taxon>Magnoliopsida</taxon>
        <taxon>eudicotyledons</taxon>
        <taxon>Gunneridae</taxon>
        <taxon>Pentapetalae</taxon>
        <taxon>rosids</taxon>
        <taxon>Vitales</taxon>
        <taxon>Vitaceae</taxon>
        <taxon>Viteae</taxon>
        <taxon>Vitis</taxon>
    </lineage>
</organism>
<dbReference type="GO" id="GO:0005524">
    <property type="term" value="F:ATP binding"/>
    <property type="evidence" value="ECO:0007669"/>
    <property type="project" value="UniProtKB-KW"/>
</dbReference>
<name>A0A438E6E5_VITVI</name>
<dbReference type="InterPro" id="IPR011527">
    <property type="entry name" value="ABC1_TM_dom"/>
</dbReference>
<dbReference type="PANTHER" id="PTHR24223">
    <property type="entry name" value="ATP-BINDING CASSETTE SUB-FAMILY C"/>
    <property type="match status" value="1"/>
</dbReference>
<evidence type="ECO:0000259" key="13">
    <source>
        <dbReference type="PROSITE" id="PS50929"/>
    </source>
</evidence>
<dbReference type="GO" id="GO:0008559">
    <property type="term" value="F:ABC-type xenobiotic transporter activity"/>
    <property type="evidence" value="ECO:0007669"/>
    <property type="project" value="UniProtKB-EC"/>
</dbReference>
<evidence type="ECO:0000256" key="8">
    <source>
        <dbReference type="ARBA" id="ARBA00022989"/>
    </source>
</evidence>
<dbReference type="SUPFAM" id="SSF52540">
    <property type="entry name" value="P-loop containing nucleoside triphosphate hydrolases"/>
    <property type="match status" value="2"/>
</dbReference>